<dbReference type="EMBL" id="OX458332">
    <property type="protein sequence ID" value="CAI8818303.1"/>
    <property type="molecule type" value="Genomic_DNA"/>
</dbReference>
<reference evidence="1" key="1">
    <citation type="submission" date="2023-03" db="EMBL/GenBank/DDBJ databases">
        <authorList>
            <person name="Pearce D."/>
        </authorList>
    </citation>
    <scope>NUCLEOTIDE SEQUENCE</scope>
    <source>
        <strain evidence="1">Mc</strain>
    </source>
</reference>
<name>A0AA35UQL7_METCP</name>
<accession>A0AA35UQL7</accession>
<dbReference type="Proteomes" id="UP001158598">
    <property type="component" value="Chromosome"/>
</dbReference>
<evidence type="ECO:0000313" key="1">
    <source>
        <dbReference type="EMBL" id="CAI8818303.1"/>
    </source>
</evidence>
<gene>
    <name evidence="1" type="ORF">MCNOR_1893</name>
</gene>
<dbReference type="RefSeq" id="WP_218796932.1">
    <property type="nucleotide sequence ID" value="NZ_CP079097.1"/>
</dbReference>
<sequence>MTLPVGGVTGIGGVASAAATAAPAAEVYSIAASIGQPIYVEASLVAAIEQTTLDVYAIAASLHSQVYARLDLSAGVAQAVVVFEVFDAIAPIRQPIYAVTGFEAFVEQVGFDGYAVAAPLEQRLWARFNLTAPVEQSQFRLFDASVVIEQRLRAEAYRLQAPVTHRVKAVFTLSAGLAQTVADPVFDLDATVEQAVYAFIANLTASLSQTQYDAQAVGGGAFVGQSQAASADITAWAVKAVIGNAAGDGEPVPPEAGAVMGALLGRMTGTLTVDGEEGAARIAEFTVLPAPGPIHIHTLTGLPITLFLVTAGVELPIFQGILDVPGWDPVQGLLHLSCTDNLQSRFDGLKRKEIAGIIGGRWSPYVFDKHADEWQYVLDRLSTLPVSYDLDLNLQGRITPWQARATADFTFRPDAVIENSVRIDMASARQLVNAIDVHMDYRYERLMQREYRYHWELSLDQLIDQGSTAPTPETVMQAIDGTGWAVLAEGGTPLLRMTPLPDPQWLHGVMYLSDCPRYSLAGGVSAILAQRWTQTVTEQWHVTVDAPDSIRVIGKRHGTTTANFDAQSDKDPRYAHWDRTTEQTVKLELHDGAPIGGYACDSWIPYHPLQVRTYTVPVPAGAQRFATLDPIANPLGDLYYDLDDGAADGRAGLSNAYMTGIERARRDILSSHRQTTVTFDTLIAPLIDRTHTVRMASPRLTAKGKVRRVTHSIDFDHGAAITTLALAVSKSYGVGTVDTGFDFPAPAKPPATQAPLKHPLATPAIGYDPANGEFTITVPGVEQQHIDATTTAPADHLPIAIPDDELILEA</sequence>
<evidence type="ECO:0000313" key="2">
    <source>
        <dbReference type="Proteomes" id="UP001158598"/>
    </source>
</evidence>
<dbReference type="AlphaFoldDB" id="A0AA35UQL7"/>
<proteinExistence type="predicted"/>
<organism evidence="1 2">
    <name type="scientific">Methylococcus capsulatus</name>
    <dbReference type="NCBI Taxonomy" id="414"/>
    <lineage>
        <taxon>Bacteria</taxon>
        <taxon>Pseudomonadati</taxon>
        <taxon>Pseudomonadota</taxon>
        <taxon>Gammaproteobacteria</taxon>
        <taxon>Methylococcales</taxon>
        <taxon>Methylococcaceae</taxon>
        <taxon>Methylococcus</taxon>
    </lineage>
</organism>
<protein>
    <submittedName>
        <fullName evidence="1">Uncharacterized protein</fullName>
    </submittedName>
</protein>